<dbReference type="Gene3D" id="2.60.40.1180">
    <property type="entry name" value="Golgi alpha-mannosidase II"/>
    <property type="match status" value="2"/>
</dbReference>
<dbReference type="RefSeq" id="WP_073086083.1">
    <property type="nucleotide sequence ID" value="NZ_FRBL01000010.1"/>
</dbReference>
<dbReference type="InterPro" id="IPR051816">
    <property type="entry name" value="Glycosyl_Hydrolase_31"/>
</dbReference>
<comment type="similarity">
    <text evidence="1 2">Belongs to the glycosyl hydrolase 31 family.</text>
</comment>
<organism evidence="4 5">
    <name type="scientific">Chitinophaga jiangningensis</name>
    <dbReference type="NCBI Taxonomy" id="1419482"/>
    <lineage>
        <taxon>Bacteria</taxon>
        <taxon>Pseudomonadati</taxon>
        <taxon>Bacteroidota</taxon>
        <taxon>Chitinophagia</taxon>
        <taxon>Chitinophagales</taxon>
        <taxon>Chitinophagaceae</taxon>
        <taxon>Chitinophaga</taxon>
    </lineage>
</organism>
<proteinExistence type="inferred from homology"/>
<dbReference type="GO" id="GO:0030246">
    <property type="term" value="F:carbohydrate binding"/>
    <property type="evidence" value="ECO:0007669"/>
    <property type="project" value="InterPro"/>
</dbReference>
<evidence type="ECO:0000313" key="5">
    <source>
        <dbReference type="Proteomes" id="UP000184420"/>
    </source>
</evidence>
<gene>
    <name evidence="4" type="ORF">SAMN05444266_11011</name>
</gene>
<dbReference type="GO" id="GO:0004553">
    <property type="term" value="F:hydrolase activity, hydrolyzing O-glycosyl compounds"/>
    <property type="evidence" value="ECO:0007669"/>
    <property type="project" value="InterPro"/>
</dbReference>
<dbReference type="PROSITE" id="PS51820">
    <property type="entry name" value="PA14"/>
    <property type="match status" value="1"/>
</dbReference>
<dbReference type="SMART" id="SM00758">
    <property type="entry name" value="PA14"/>
    <property type="match status" value="1"/>
</dbReference>
<keyword evidence="5" id="KW-1185">Reference proteome</keyword>
<dbReference type="Pfam" id="PF21365">
    <property type="entry name" value="Glyco_hydro_31_3rd"/>
    <property type="match status" value="1"/>
</dbReference>
<evidence type="ECO:0000313" key="4">
    <source>
        <dbReference type="EMBL" id="SHM69084.1"/>
    </source>
</evidence>
<dbReference type="InterPro" id="IPR011658">
    <property type="entry name" value="PA14_dom"/>
</dbReference>
<dbReference type="EMBL" id="FRBL01000010">
    <property type="protein sequence ID" value="SHM69084.1"/>
    <property type="molecule type" value="Genomic_DNA"/>
</dbReference>
<dbReference type="InterPro" id="IPR017853">
    <property type="entry name" value="GH"/>
</dbReference>
<reference evidence="4 5" key="1">
    <citation type="submission" date="2016-11" db="EMBL/GenBank/DDBJ databases">
        <authorList>
            <person name="Jaros S."/>
            <person name="Januszkiewicz K."/>
            <person name="Wedrychowicz H."/>
        </authorList>
    </citation>
    <scope>NUCLEOTIDE SEQUENCE [LARGE SCALE GENOMIC DNA]</scope>
    <source>
        <strain evidence="4 5">DSM 27406</strain>
    </source>
</reference>
<dbReference type="InterPro" id="IPR011013">
    <property type="entry name" value="Gal_mutarotase_sf_dom"/>
</dbReference>
<dbReference type="AlphaFoldDB" id="A0A1M7KU35"/>
<dbReference type="Pfam" id="PF07691">
    <property type="entry name" value="PA14"/>
    <property type="match status" value="1"/>
</dbReference>
<dbReference type="SUPFAM" id="SSF51445">
    <property type="entry name" value="(Trans)glycosidases"/>
    <property type="match status" value="1"/>
</dbReference>
<sequence length="949" mass="108536">MIKRTFPIALLTCIASWCYAGQIEKLADGVLIRLDKPAKNGASQVRLQVISDNIVHVTASPDKEISSTPSIMAVNAAGNHVPWDYKDQADFYTLTTKSLRVDVNKNTGRVTFRHPDGKIILAEEASGGRQFQPENINGKDLYQIQQIFEVNPDAGLYGLGQHQAGLMDYRNEDVDLTQYNSVAVVPFLVSTDKFGILWDNYSVTKFGDPRERQQLNALHLVAADGKPGALSATYTDKKTGQVYLQQKDSVINYEFLEDLHRLPAKFPLEKGKATWEGSLQGDETGDYKFFIQASGYLKIWINGKLQLDKWRESWNPGPSQFKVALKKGVAVPVKIEWIPETTQSFLSVKTLSPTPAAYRNKAVFTSEAGERLDYYFVNGRTMDEVIGGYRHITGKATMMPQWAMGFWQSRERYKTQDEIEKTVATFREKKIPLDNIVLDWSYWKQDEWGSQEFDPARFSDPAGMIDRLHNKYHAQFMISVWPKFYEGISTYKAFDKNNWLYKQNILNRQRDWIGEGYVSTFYDAFNPDARKLFWSFMNEKLFSKGVDAWWLDATEPDILSNASIDSRKKLMDPTAIGPATQYFNTYSVLNARGVYEGQRAAKPDQRVFILTRNAYAGIQRYAAASWSGDIAATFEELARQIPAGLNYTMSGLPYWTTDIGGFFVEDKYDHPDPKGAAKDEWQELNTRWFQYGAFCPLFRSHGQYPYREMFNIAPENSEAYQSMLYYDKLRYRLLPYIYTLSGDTYHHDYTIMRGLPMDFGYDTATLRIADQFMFGPSLLVNPVTTYKSRKRDLYLPKGNGWYDFYTGKYEDGGRRITAAAPLSKIPLYVREGSIIPVGPELQYVAEKKPDTINVFVYAGKDASFALYEDGNTNYDYEKGAYTRIPMEWNEAKKELTIGAREGSFPGMLTTRYFNIIIVDKSHPRSPDQIEGNKSELITYNGIAKTIRAF</sequence>
<dbReference type="SUPFAM" id="SSF74650">
    <property type="entry name" value="Galactose mutarotase-like"/>
    <property type="match status" value="1"/>
</dbReference>
<dbReference type="PANTHER" id="PTHR43863">
    <property type="entry name" value="HYDROLASE, PUTATIVE (AFU_ORTHOLOGUE AFUA_1G03140)-RELATED"/>
    <property type="match status" value="1"/>
</dbReference>
<dbReference type="CDD" id="cd06591">
    <property type="entry name" value="GH31_xylosidase_XylS"/>
    <property type="match status" value="1"/>
</dbReference>
<protein>
    <submittedName>
        <fullName evidence="4">Alpha-D-xyloside xylohydrolase</fullName>
    </submittedName>
</protein>
<evidence type="ECO:0000256" key="1">
    <source>
        <dbReference type="ARBA" id="ARBA00007806"/>
    </source>
</evidence>
<evidence type="ECO:0000259" key="3">
    <source>
        <dbReference type="PROSITE" id="PS51820"/>
    </source>
</evidence>
<dbReference type="InterPro" id="IPR048395">
    <property type="entry name" value="Glyco_hydro_31_C"/>
</dbReference>
<evidence type="ECO:0000256" key="2">
    <source>
        <dbReference type="RuleBase" id="RU361185"/>
    </source>
</evidence>
<dbReference type="CDD" id="cd14752">
    <property type="entry name" value="GH31_N"/>
    <property type="match status" value="1"/>
</dbReference>
<dbReference type="Gene3D" id="2.60.40.1760">
    <property type="entry name" value="glycosyl hydrolase (family 31)"/>
    <property type="match status" value="1"/>
</dbReference>
<accession>A0A1M7KU35</accession>
<dbReference type="Pfam" id="PF01055">
    <property type="entry name" value="Glyco_hydro_31_2nd"/>
    <property type="match status" value="1"/>
</dbReference>
<keyword evidence="2" id="KW-0326">Glycosidase</keyword>
<name>A0A1M7KU35_9BACT</name>
<dbReference type="OrthoDB" id="176168at2"/>
<dbReference type="Proteomes" id="UP000184420">
    <property type="component" value="Unassembled WGS sequence"/>
</dbReference>
<dbReference type="InterPro" id="IPR025887">
    <property type="entry name" value="Glyco_hydro_31_N_dom"/>
</dbReference>
<dbReference type="GO" id="GO:0005975">
    <property type="term" value="P:carbohydrate metabolic process"/>
    <property type="evidence" value="ECO:0007669"/>
    <property type="project" value="InterPro"/>
</dbReference>
<dbReference type="InterPro" id="IPR013780">
    <property type="entry name" value="Glyco_hydro_b"/>
</dbReference>
<dbReference type="Gene3D" id="2.60.120.380">
    <property type="match status" value="1"/>
</dbReference>
<dbReference type="PANTHER" id="PTHR43863:SF2">
    <property type="entry name" value="MALTASE-GLUCOAMYLASE"/>
    <property type="match status" value="1"/>
</dbReference>
<keyword evidence="2 4" id="KW-0378">Hydrolase</keyword>
<dbReference type="SUPFAM" id="SSF56988">
    <property type="entry name" value="Anthrax protective antigen"/>
    <property type="match status" value="1"/>
</dbReference>
<dbReference type="SUPFAM" id="SSF51011">
    <property type="entry name" value="Glycosyl hydrolase domain"/>
    <property type="match status" value="1"/>
</dbReference>
<dbReference type="InterPro" id="IPR037524">
    <property type="entry name" value="PA14/GLEYA"/>
</dbReference>
<feature type="domain" description="PA14" evidence="3">
    <location>
        <begin position="224"/>
        <end position="369"/>
    </location>
</feature>
<dbReference type="InterPro" id="IPR000322">
    <property type="entry name" value="Glyco_hydro_31_TIM"/>
</dbReference>
<dbReference type="Gene3D" id="3.20.20.80">
    <property type="entry name" value="Glycosidases"/>
    <property type="match status" value="1"/>
</dbReference>
<dbReference type="Pfam" id="PF17137">
    <property type="entry name" value="DUF5110"/>
    <property type="match status" value="1"/>
</dbReference>
<dbReference type="Pfam" id="PF13802">
    <property type="entry name" value="Gal_mutarotas_2"/>
    <property type="match status" value="1"/>
</dbReference>
<dbReference type="STRING" id="1419482.SAMN05444266_11011"/>
<dbReference type="InterPro" id="IPR033403">
    <property type="entry name" value="DUF5110"/>
</dbReference>